<organism evidence="1 2">
    <name type="scientific">Filobasidium floriforme</name>
    <dbReference type="NCBI Taxonomy" id="5210"/>
    <lineage>
        <taxon>Eukaryota</taxon>
        <taxon>Fungi</taxon>
        <taxon>Dikarya</taxon>
        <taxon>Basidiomycota</taxon>
        <taxon>Agaricomycotina</taxon>
        <taxon>Tremellomycetes</taxon>
        <taxon>Filobasidiales</taxon>
        <taxon>Filobasidiaceae</taxon>
        <taxon>Filobasidium</taxon>
    </lineage>
</organism>
<protein>
    <submittedName>
        <fullName evidence="1">Uncharacterized protein</fullName>
    </submittedName>
</protein>
<keyword evidence="2" id="KW-1185">Reference proteome</keyword>
<sequence>MFAGKENVKEKGKSPETMTTLPAMVALPTIAPPTVAPTITPTITPTIAPPTVAPMVAPPMLIDRNPLIRNEACPKLIYNGDEFEVIPVPRQIQVVRTGPNSSGIAGLNLGGMLLGTSYIVHRLVMGETDDMRLNCTCVAA</sequence>
<accession>A0A8K0JP33</accession>
<name>A0A8K0JP33_9TREE</name>
<evidence type="ECO:0000313" key="1">
    <source>
        <dbReference type="EMBL" id="KAG7562701.1"/>
    </source>
</evidence>
<gene>
    <name evidence="1" type="ORF">FFLO_01861</name>
</gene>
<dbReference type="AlphaFoldDB" id="A0A8K0JP33"/>
<evidence type="ECO:0000313" key="2">
    <source>
        <dbReference type="Proteomes" id="UP000812966"/>
    </source>
</evidence>
<proteinExistence type="predicted"/>
<dbReference type="EMBL" id="JABELV010000027">
    <property type="protein sequence ID" value="KAG7562701.1"/>
    <property type="molecule type" value="Genomic_DNA"/>
</dbReference>
<dbReference type="Proteomes" id="UP000812966">
    <property type="component" value="Unassembled WGS sequence"/>
</dbReference>
<reference evidence="1" key="1">
    <citation type="submission" date="2020-04" db="EMBL/GenBank/DDBJ databases">
        <title>Analysis of mating type loci in Filobasidium floriforme.</title>
        <authorList>
            <person name="Nowrousian M."/>
        </authorList>
    </citation>
    <scope>NUCLEOTIDE SEQUENCE</scope>
    <source>
        <strain evidence="1">CBS 6242</strain>
    </source>
</reference>
<comment type="caution">
    <text evidence="1">The sequence shown here is derived from an EMBL/GenBank/DDBJ whole genome shotgun (WGS) entry which is preliminary data.</text>
</comment>